<reference evidence="6 7" key="1">
    <citation type="submission" date="2019-05" db="EMBL/GenBank/DDBJ databases">
        <title>Psychrobacillus vulpis sp. nov., a new species isolated from feces of a red fox that inhabits in The Tablas de Daimiel Natural Park, Albacete, Spain.</title>
        <authorList>
            <person name="Rodriguez M."/>
            <person name="Reina J.C."/>
            <person name="Bejar V."/>
            <person name="Llamas I."/>
        </authorList>
    </citation>
    <scope>NUCLEOTIDE SEQUENCE [LARGE SCALE GENOMIC DNA]</scope>
    <source>
        <strain evidence="6 7">NHI-2</strain>
    </source>
</reference>
<dbReference type="EMBL" id="VDGG01000006">
    <property type="protein sequence ID" value="TQR17792.1"/>
    <property type="molecule type" value="Genomic_DNA"/>
</dbReference>
<feature type="coiled-coil region" evidence="4">
    <location>
        <begin position="273"/>
        <end position="364"/>
    </location>
</feature>
<dbReference type="Pfam" id="PF13558">
    <property type="entry name" value="SbcC_Walker_B"/>
    <property type="match status" value="1"/>
</dbReference>
<organism evidence="6 7">
    <name type="scientific">Psychrobacillus soli</name>
    <dbReference type="NCBI Taxonomy" id="1543965"/>
    <lineage>
        <taxon>Bacteria</taxon>
        <taxon>Bacillati</taxon>
        <taxon>Bacillota</taxon>
        <taxon>Bacilli</taxon>
        <taxon>Bacillales</taxon>
        <taxon>Bacillaceae</taxon>
        <taxon>Psychrobacillus</taxon>
    </lineage>
</organism>
<feature type="coiled-coil region" evidence="4">
    <location>
        <begin position="552"/>
        <end position="704"/>
    </location>
</feature>
<feature type="domain" description="Rad50/SbcC-type AAA" evidence="5">
    <location>
        <begin position="5"/>
        <end position="206"/>
    </location>
</feature>
<comment type="caution">
    <text evidence="6">The sequence shown here is derived from an EMBL/GenBank/DDBJ whole genome shotgun (WGS) entry which is preliminary data.</text>
</comment>
<name>A0A544TK32_9BACI</name>
<comment type="similarity">
    <text evidence="1">Belongs to the SMC family. SbcC subfamily.</text>
</comment>
<keyword evidence="4" id="KW-0175">Coiled coil</keyword>
<dbReference type="RefSeq" id="WP_142605616.1">
    <property type="nucleotide sequence ID" value="NZ_VDGG01000006.1"/>
</dbReference>
<evidence type="ECO:0000313" key="7">
    <source>
        <dbReference type="Proteomes" id="UP000318937"/>
    </source>
</evidence>
<dbReference type="GO" id="GO:0016887">
    <property type="term" value="F:ATP hydrolysis activity"/>
    <property type="evidence" value="ECO:0007669"/>
    <property type="project" value="InterPro"/>
</dbReference>
<evidence type="ECO:0000256" key="2">
    <source>
        <dbReference type="ARBA" id="ARBA00011322"/>
    </source>
</evidence>
<gene>
    <name evidence="6" type="ORF">FG383_04305</name>
</gene>
<dbReference type="Proteomes" id="UP000318937">
    <property type="component" value="Unassembled WGS sequence"/>
</dbReference>
<comment type="subunit">
    <text evidence="2">Heterodimer of SbcC and SbcD.</text>
</comment>
<keyword evidence="7" id="KW-1185">Reference proteome</keyword>
<dbReference type="InterPro" id="IPR038729">
    <property type="entry name" value="Rad50/SbcC_AAA"/>
</dbReference>
<accession>A0A544TK32</accession>
<evidence type="ECO:0000256" key="3">
    <source>
        <dbReference type="ARBA" id="ARBA00013368"/>
    </source>
</evidence>
<evidence type="ECO:0000313" key="6">
    <source>
        <dbReference type="EMBL" id="TQR17792.1"/>
    </source>
</evidence>
<dbReference type="SUPFAM" id="SSF52540">
    <property type="entry name" value="P-loop containing nucleoside triphosphate hydrolases"/>
    <property type="match status" value="1"/>
</dbReference>
<dbReference type="Gene3D" id="3.40.50.300">
    <property type="entry name" value="P-loop containing nucleotide triphosphate hydrolases"/>
    <property type="match status" value="2"/>
</dbReference>
<evidence type="ECO:0000259" key="5">
    <source>
        <dbReference type="Pfam" id="PF13476"/>
    </source>
</evidence>
<dbReference type="PANTHER" id="PTHR32114">
    <property type="entry name" value="ABC TRANSPORTER ABCH.3"/>
    <property type="match status" value="1"/>
</dbReference>
<dbReference type="OrthoDB" id="9795626at2"/>
<dbReference type="GO" id="GO:0006302">
    <property type="term" value="P:double-strand break repair"/>
    <property type="evidence" value="ECO:0007669"/>
    <property type="project" value="InterPro"/>
</dbReference>
<proteinExistence type="inferred from homology"/>
<evidence type="ECO:0000256" key="1">
    <source>
        <dbReference type="ARBA" id="ARBA00006930"/>
    </source>
</evidence>
<dbReference type="AlphaFoldDB" id="A0A544TK32"/>
<sequence length="1026" mass="117780">MKPLQLKMTAFGPYKFTETIDFTELKDNRLFVISGATGAGKTTIFDGICFALYGSGSGEDRRDTKMMRSDFATDDTHTAVELIFEIHNRKYRILRQLPHVKKGNKGATGERYEFFEVLETGEVPVVERQIVSEIKEKVEEIIGLSLEQFSQIVMLPQGEFRKLLTSPTENKEAILRKIFKTEPYKMISEKLKDKKVVAEAELKKEELTRNGYTEQILASFPMRESSIFELIKSSSFNTYQLVEALKEETNFYKEKIQLDEHTYKEAYAQHASKQTAYHEAKAVNERFEELEAKEQQLESLKGQSREYDNKQNQLEAAERASAIEAVEIYYTELQLELNEKQMLLEAARKEMSISEETLKKVEVMYTNEENKKENREKSVEMLIQFNGLLPLFEELETKRNEMLDLEKSTVLLQGQLEERSALFIKAKEACSEQKKAIDKLEELVEPLDTKVQELSILQVKHTVLQEYVMNEEEQNTFVIEETKQQKIFDEMKDAYVAEEQKWMSNQATILASKLVSGEPCPVCGSKEHDVLNLDAHEQSMNEEALQRLKEGLTKQETKLLTTRAKKEALNKQLQRISNRLEELQVNILQVDQLREDVGKLQTEVNALRLEKNKLSLLKQPYKELLAKVEKLEQEKVHLETNYYQKNNLLEKAKAVYASKKTSIPASIPSLQELQVQLTAAKKQKEALEQAWEEAQKMLKAAQDARTKAVLTLEHADINAKETTVKRDKAYGNFQDALTKATFESVEAYKEAKLSERERTMLKEQCTAYKRTLHTLTEQVKEGRQQLASKVKVELVPLEEELVQLKELYEQALTALNSTKEYEKAGRALEEKIATTSKRITALEQEVHRIIDLYDMLRGQNHLKISFERYVQIEYLEQIVAAANERLKHMSNGQFYLLRSERQETHGKQSGLGLDVYDAYTGQTRDVKTLSGGEKFNASLCLALGMADVIQSFQGSIRIDTMFIDEGFGSLDEESLNKAIDTLIDLQKSGRMIGVISHVAELKASMPAILEVEKVKEGYSKTKFVIK</sequence>
<evidence type="ECO:0000256" key="4">
    <source>
        <dbReference type="SAM" id="Coils"/>
    </source>
</evidence>
<dbReference type="PANTHER" id="PTHR32114:SF2">
    <property type="entry name" value="ABC TRANSPORTER ABCH.3"/>
    <property type="match status" value="1"/>
</dbReference>
<dbReference type="Pfam" id="PF13476">
    <property type="entry name" value="AAA_23"/>
    <property type="match status" value="1"/>
</dbReference>
<dbReference type="InterPro" id="IPR027417">
    <property type="entry name" value="P-loop_NTPase"/>
</dbReference>
<protein>
    <recommendedName>
        <fullName evidence="3">Nuclease SbcCD subunit C</fullName>
    </recommendedName>
</protein>